<dbReference type="EMBL" id="UINC01067238">
    <property type="protein sequence ID" value="SVB98712.1"/>
    <property type="molecule type" value="Genomic_DNA"/>
</dbReference>
<organism evidence="1">
    <name type="scientific">marine metagenome</name>
    <dbReference type="NCBI Taxonomy" id="408172"/>
    <lineage>
        <taxon>unclassified sequences</taxon>
        <taxon>metagenomes</taxon>
        <taxon>ecological metagenomes</taxon>
    </lineage>
</organism>
<gene>
    <name evidence="1" type="ORF">METZ01_LOCUS251566</name>
</gene>
<dbReference type="AlphaFoldDB" id="A0A382IHG7"/>
<accession>A0A382IHG7</accession>
<protein>
    <submittedName>
        <fullName evidence="1">Uncharacterized protein</fullName>
    </submittedName>
</protein>
<proteinExistence type="predicted"/>
<name>A0A382IHG7_9ZZZZ</name>
<evidence type="ECO:0000313" key="1">
    <source>
        <dbReference type="EMBL" id="SVB98712.1"/>
    </source>
</evidence>
<sequence length="286" mass="30333">MSGLSGQAEITITKPDGRQIKQVIKNNIVDNVYNELRGQIVSSGDDYISGGLIPTRIKITLSSGGVYLAPSSNVSDGGITLGTNVYAEYSILTAPTGATFTGTIDGYVSRVDLMAENGTTIVATADTSNNTFTSTSTGIATDDVIDDNDTVSCTYRIQFQGYTDSSQEYVHRLLRTIQGATQNITMSIYRLTDDDGDQLKTGELSVAGLTTSDGTNAYTILGTVITTVVPETPVNLEILTSDSVRIMNKALLTGLGNDTDLATFSDGDTVIVPFEFTLTQLITAVT</sequence>
<reference evidence="1" key="1">
    <citation type="submission" date="2018-05" db="EMBL/GenBank/DDBJ databases">
        <authorList>
            <person name="Lanie J.A."/>
            <person name="Ng W.-L."/>
            <person name="Kazmierczak K.M."/>
            <person name="Andrzejewski T.M."/>
            <person name="Davidsen T.M."/>
            <person name="Wayne K.J."/>
            <person name="Tettelin H."/>
            <person name="Glass J.I."/>
            <person name="Rusch D."/>
            <person name="Podicherti R."/>
            <person name="Tsui H.-C.T."/>
            <person name="Winkler M.E."/>
        </authorList>
    </citation>
    <scope>NUCLEOTIDE SEQUENCE</scope>
</reference>